<dbReference type="SUPFAM" id="SSF52540">
    <property type="entry name" value="P-loop containing nucleoside triphosphate hydrolases"/>
    <property type="match status" value="1"/>
</dbReference>
<dbReference type="AlphaFoldDB" id="A0A379SHK0"/>
<evidence type="ECO:0000313" key="2">
    <source>
        <dbReference type="EMBL" id="SUG29062.1"/>
    </source>
</evidence>
<dbReference type="InterPro" id="IPR003439">
    <property type="entry name" value="ABC_transporter-like_ATP-bd"/>
</dbReference>
<gene>
    <name evidence="2" type="ORF">NCTC7303_01218</name>
</gene>
<dbReference type="GO" id="GO:0005524">
    <property type="term" value="F:ATP binding"/>
    <property type="evidence" value="ECO:0007669"/>
    <property type="project" value="UniProtKB-KW"/>
</dbReference>
<accession>A0A379SHK0</accession>
<dbReference type="Gene3D" id="3.40.50.300">
    <property type="entry name" value="P-loop containing nucleotide triphosphate hydrolases"/>
    <property type="match status" value="1"/>
</dbReference>
<dbReference type="GO" id="GO:0016887">
    <property type="term" value="F:ATP hydrolysis activity"/>
    <property type="evidence" value="ECO:0007669"/>
    <property type="project" value="InterPro"/>
</dbReference>
<dbReference type="EMBL" id="UGXC01000002">
    <property type="protein sequence ID" value="SUG29062.1"/>
    <property type="molecule type" value="Genomic_DNA"/>
</dbReference>
<feature type="domain" description="ABC transporter" evidence="1">
    <location>
        <begin position="26"/>
        <end position="62"/>
    </location>
</feature>
<dbReference type="Pfam" id="PF00005">
    <property type="entry name" value="ABC_tran"/>
    <property type="match status" value="1"/>
</dbReference>
<reference evidence="2 3" key="1">
    <citation type="submission" date="2018-06" db="EMBL/GenBank/DDBJ databases">
        <authorList>
            <consortium name="Pathogen Informatics"/>
            <person name="Doyle S."/>
        </authorList>
    </citation>
    <scope>NUCLEOTIDE SEQUENCE [LARGE SCALE GENOMIC DNA]</scope>
    <source>
        <strain evidence="2 3">NCTC7303</strain>
    </source>
</reference>
<organism evidence="2 3">
    <name type="scientific">Salmonella enterica subsp. arizonae</name>
    <dbReference type="NCBI Taxonomy" id="59203"/>
    <lineage>
        <taxon>Bacteria</taxon>
        <taxon>Pseudomonadati</taxon>
        <taxon>Pseudomonadota</taxon>
        <taxon>Gammaproteobacteria</taxon>
        <taxon>Enterobacterales</taxon>
        <taxon>Enterobacteriaceae</taxon>
        <taxon>Salmonella</taxon>
    </lineage>
</organism>
<sequence length="89" mass="9877">MLSLQKVTLESARYRWYGARRWSPLLQNVSFDIAPGEMVALVGGSGEGKSLLLQCLLDLLPENLRFRGRLRLMATGWTDIPSGSLGQDV</sequence>
<evidence type="ECO:0000313" key="3">
    <source>
        <dbReference type="Proteomes" id="UP000255443"/>
    </source>
</evidence>
<proteinExistence type="predicted"/>
<dbReference type="InterPro" id="IPR027417">
    <property type="entry name" value="P-loop_NTPase"/>
</dbReference>
<protein>
    <submittedName>
        <fullName evidence="2">ABC transport ATP-binding protein</fullName>
    </submittedName>
</protein>
<keyword evidence="2" id="KW-0067">ATP-binding</keyword>
<evidence type="ECO:0000259" key="1">
    <source>
        <dbReference type="Pfam" id="PF00005"/>
    </source>
</evidence>
<dbReference type="Proteomes" id="UP000255443">
    <property type="component" value="Unassembled WGS sequence"/>
</dbReference>
<keyword evidence="2" id="KW-0547">Nucleotide-binding</keyword>
<name>A0A379SHK0_SALER</name>